<reference evidence="5" key="1">
    <citation type="journal article" date="2017" name="Front. Plant Sci.">
        <title>Climate Clever Clovers: New Paradigm to Reduce the Environmental Footprint of Ruminants by Breeding Low Methanogenic Forages Utilizing Haplotype Variation.</title>
        <authorList>
            <person name="Kaur P."/>
            <person name="Appels R."/>
            <person name="Bayer P.E."/>
            <person name="Keeble-Gagnere G."/>
            <person name="Wang J."/>
            <person name="Hirakawa H."/>
            <person name="Shirasawa K."/>
            <person name="Vercoe P."/>
            <person name="Stefanova K."/>
            <person name="Durmic Z."/>
            <person name="Nichols P."/>
            <person name="Revell C."/>
            <person name="Isobe S.N."/>
            <person name="Edwards D."/>
            <person name="Erskine W."/>
        </authorList>
    </citation>
    <scope>NUCLEOTIDE SEQUENCE [LARGE SCALE GENOMIC DNA]</scope>
    <source>
        <strain evidence="5">cv. Daliak</strain>
    </source>
</reference>
<feature type="region of interest" description="Disordered" evidence="2">
    <location>
        <begin position="260"/>
        <end position="285"/>
    </location>
</feature>
<sequence>MEIYSSFTSNEFVSTFRRVIKVSSSNKENRVMVDPVAEGEYVTTVNNQEPHYFYMYTHVLQTLNLWLPFTAFESQILRVMNVDPCQLHPNSWAFMKAFEIVCEYLEIVPTAGIFSCFFQVKNVFPHSLISISRQTNRGDSLCLHPTSKIIGIPLFVFAVGKDVQSSCLTSLGSPCSLFTSLQPLDSSGELGWRPLMTSMSTLSAKDRAALVLKAREQKAQATAATASADAMAQLLVDESGTQGSIRVGVLEEQLRRKRMPRSRGLPPTFLGGSSQSHADPGGVPKIPLPPLLAAALTLKRRRRKGPRTLAFGPRILTPCPMLMKELETIDARNKMKVADESLSSLEEEYAASGDKIEGDIKENEWAKERKNHVDELTTLRERAKTLEEQLTSVTKERYEAIS</sequence>
<organism evidence="4 5">
    <name type="scientific">Trifolium subterraneum</name>
    <name type="common">Subterranean clover</name>
    <dbReference type="NCBI Taxonomy" id="3900"/>
    <lineage>
        <taxon>Eukaryota</taxon>
        <taxon>Viridiplantae</taxon>
        <taxon>Streptophyta</taxon>
        <taxon>Embryophyta</taxon>
        <taxon>Tracheophyta</taxon>
        <taxon>Spermatophyta</taxon>
        <taxon>Magnoliopsida</taxon>
        <taxon>eudicotyledons</taxon>
        <taxon>Gunneridae</taxon>
        <taxon>Pentapetalae</taxon>
        <taxon>rosids</taxon>
        <taxon>fabids</taxon>
        <taxon>Fabales</taxon>
        <taxon>Fabaceae</taxon>
        <taxon>Papilionoideae</taxon>
        <taxon>50 kb inversion clade</taxon>
        <taxon>NPAAA clade</taxon>
        <taxon>Hologalegina</taxon>
        <taxon>IRL clade</taxon>
        <taxon>Trifolieae</taxon>
        <taxon>Trifolium</taxon>
    </lineage>
</organism>
<evidence type="ECO:0000256" key="1">
    <source>
        <dbReference type="SAM" id="Coils"/>
    </source>
</evidence>
<evidence type="ECO:0000256" key="2">
    <source>
        <dbReference type="SAM" id="MobiDB-lite"/>
    </source>
</evidence>
<evidence type="ECO:0000313" key="5">
    <source>
        <dbReference type="Proteomes" id="UP000242715"/>
    </source>
</evidence>
<gene>
    <name evidence="4" type="ORF">TSUD_146230</name>
</gene>
<evidence type="ECO:0000313" key="4">
    <source>
        <dbReference type="EMBL" id="GAU31736.1"/>
    </source>
</evidence>
<proteinExistence type="predicted"/>
<keyword evidence="1" id="KW-0175">Coiled coil</keyword>
<protein>
    <recommendedName>
        <fullName evidence="3">Transposase (putative) gypsy type domain-containing protein</fullName>
    </recommendedName>
</protein>
<accession>A0A2Z6MGE5</accession>
<dbReference type="InterPro" id="IPR007321">
    <property type="entry name" value="Transposase_28"/>
</dbReference>
<dbReference type="AlphaFoldDB" id="A0A2Z6MGE5"/>
<evidence type="ECO:0000259" key="3">
    <source>
        <dbReference type="Pfam" id="PF04195"/>
    </source>
</evidence>
<keyword evidence="5" id="KW-1185">Reference proteome</keyword>
<name>A0A2Z6MGE5_TRISU</name>
<feature type="coiled-coil region" evidence="1">
    <location>
        <begin position="369"/>
        <end position="396"/>
    </location>
</feature>
<feature type="domain" description="Transposase (putative) gypsy type" evidence="3">
    <location>
        <begin position="65"/>
        <end position="121"/>
    </location>
</feature>
<dbReference type="EMBL" id="DF973467">
    <property type="protein sequence ID" value="GAU31736.1"/>
    <property type="molecule type" value="Genomic_DNA"/>
</dbReference>
<dbReference type="OrthoDB" id="1436751at2759"/>
<dbReference type="Proteomes" id="UP000242715">
    <property type="component" value="Unassembled WGS sequence"/>
</dbReference>
<dbReference type="Pfam" id="PF04195">
    <property type="entry name" value="Transposase_28"/>
    <property type="match status" value="1"/>
</dbReference>